<accession>A0ABX0V2E6</accession>
<dbReference type="Proteomes" id="UP001429580">
    <property type="component" value="Unassembled WGS sequence"/>
</dbReference>
<keyword evidence="4" id="KW-1185">Reference proteome</keyword>
<keyword evidence="2" id="KW-0472">Membrane</keyword>
<feature type="compositionally biased region" description="Low complexity" evidence="1">
    <location>
        <begin position="92"/>
        <end position="102"/>
    </location>
</feature>
<evidence type="ECO:0000256" key="2">
    <source>
        <dbReference type="SAM" id="Phobius"/>
    </source>
</evidence>
<dbReference type="Pfam" id="PF20084">
    <property type="entry name" value="TrbK"/>
    <property type="match status" value="1"/>
</dbReference>
<name>A0ABX0V2E6_9HYPH</name>
<dbReference type="NCBIfam" id="TIGR04360">
    <property type="entry name" value="other_trbK"/>
    <property type="match status" value="1"/>
</dbReference>
<reference evidence="3 4" key="1">
    <citation type="submission" date="2020-03" db="EMBL/GenBank/DDBJ databases">
        <title>Genomic Encyclopedia of Type Strains, Phase IV (KMG-IV): sequencing the most valuable type-strain genomes for metagenomic binning, comparative biology and taxonomic classification.</title>
        <authorList>
            <person name="Goeker M."/>
        </authorList>
    </citation>
    <scope>NUCLEOTIDE SEQUENCE [LARGE SCALE GENOMIC DNA]</scope>
    <source>
        <strain evidence="3 4">DSM 103870</strain>
    </source>
</reference>
<evidence type="ECO:0000256" key="1">
    <source>
        <dbReference type="SAM" id="MobiDB-lite"/>
    </source>
</evidence>
<evidence type="ECO:0000313" key="3">
    <source>
        <dbReference type="EMBL" id="NIJ59303.1"/>
    </source>
</evidence>
<dbReference type="InterPro" id="IPR027587">
    <property type="entry name" value="TrbK"/>
</dbReference>
<keyword evidence="2" id="KW-0812">Transmembrane</keyword>
<gene>
    <name evidence="3" type="ORF">FHS82_003158</name>
</gene>
<dbReference type="EMBL" id="JAASQI010000008">
    <property type="protein sequence ID" value="NIJ59303.1"/>
    <property type="molecule type" value="Genomic_DNA"/>
</dbReference>
<sequence>MDGKTLARIGAVVFVAIAVTATAIEMTRKDDRQNSPAMQARAVTERDPLAAELARCSGMGEAGARDPSCLKIWAENRRRFLGEPAPTPAPTTPTAMFPTAPTSEPSNKIPPTIRAEPSEPEAR</sequence>
<dbReference type="RefSeq" id="WP_065846565.1">
    <property type="nucleotide sequence ID" value="NZ_JAASQI010000008.1"/>
</dbReference>
<comment type="caution">
    <text evidence="3">The sequence shown here is derived from an EMBL/GenBank/DDBJ whole genome shotgun (WGS) entry which is preliminary data.</text>
</comment>
<organism evidence="3 4">
    <name type="scientific">Pseudochelatococcus lubricantis</name>
    <dbReference type="NCBI Taxonomy" id="1538102"/>
    <lineage>
        <taxon>Bacteria</taxon>
        <taxon>Pseudomonadati</taxon>
        <taxon>Pseudomonadota</taxon>
        <taxon>Alphaproteobacteria</taxon>
        <taxon>Hyphomicrobiales</taxon>
        <taxon>Chelatococcaceae</taxon>
        <taxon>Pseudochelatococcus</taxon>
    </lineage>
</organism>
<proteinExistence type="predicted"/>
<protein>
    <submittedName>
        <fullName evidence="3">Conjugative transfer region protein TrbK</fullName>
    </submittedName>
</protein>
<keyword evidence="2" id="KW-1133">Transmembrane helix</keyword>
<feature type="transmembrane region" description="Helical" evidence="2">
    <location>
        <begin position="6"/>
        <end position="24"/>
    </location>
</feature>
<evidence type="ECO:0000313" key="4">
    <source>
        <dbReference type="Proteomes" id="UP001429580"/>
    </source>
</evidence>
<feature type="region of interest" description="Disordered" evidence="1">
    <location>
        <begin position="81"/>
        <end position="123"/>
    </location>
</feature>